<dbReference type="EMBL" id="JAHRIM010050266">
    <property type="protein sequence ID" value="MEQ2268594.1"/>
    <property type="molecule type" value="Genomic_DNA"/>
</dbReference>
<evidence type="ECO:0000256" key="1">
    <source>
        <dbReference type="SAM" id="MobiDB-lite"/>
    </source>
</evidence>
<accession>A0ABV0WGI9</accession>
<keyword evidence="2" id="KW-1133">Transmembrane helix</keyword>
<keyword evidence="4" id="KW-1185">Reference proteome</keyword>
<evidence type="ECO:0000313" key="3">
    <source>
        <dbReference type="EMBL" id="MEQ2268594.1"/>
    </source>
</evidence>
<evidence type="ECO:0000313" key="4">
    <source>
        <dbReference type="Proteomes" id="UP001444071"/>
    </source>
</evidence>
<dbReference type="Proteomes" id="UP001444071">
    <property type="component" value="Unassembled WGS sequence"/>
</dbReference>
<feature type="compositionally biased region" description="Polar residues" evidence="1">
    <location>
        <begin position="7"/>
        <end position="22"/>
    </location>
</feature>
<comment type="caution">
    <text evidence="3">The sequence shown here is derived from an EMBL/GenBank/DDBJ whole genome shotgun (WGS) entry which is preliminary data.</text>
</comment>
<gene>
    <name evidence="3" type="ORF">XENORESO_006486</name>
</gene>
<protein>
    <submittedName>
        <fullName evidence="3">Uncharacterized protein</fullName>
    </submittedName>
</protein>
<keyword evidence="2" id="KW-0472">Membrane</keyword>
<sequence>MERVTCPRSQAGTQTRHSQSATVNSVLHHQTSPLPLPGYLLCCSSLLTNAHTHIQYCRNTHWIRIAPLSSIFFVFFFFISAHYFQEQLSSKEKSFNQETSLVSSDPI</sequence>
<evidence type="ECO:0000256" key="2">
    <source>
        <dbReference type="SAM" id="Phobius"/>
    </source>
</evidence>
<proteinExistence type="predicted"/>
<reference evidence="3 4" key="1">
    <citation type="submission" date="2021-06" db="EMBL/GenBank/DDBJ databases">
        <authorList>
            <person name="Palmer J.M."/>
        </authorList>
    </citation>
    <scope>NUCLEOTIDE SEQUENCE [LARGE SCALE GENOMIC DNA]</scope>
    <source>
        <strain evidence="3 4">XR_2019</strain>
        <tissue evidence="3">Muscle</tissue>
    </source>
</reference>
<organism evidence="3 4">
    <name type="scientific">Xenotaenia resolanae</name>
    <dbReference type="NCBI Taxonomy" id="208358"/>
    <lineage>
        <taxon>Eukaryota</taxon>
        <taxon>Metazoa</taxon>
        <taxon>Chordata</taxon>
        <taxon>Craniata</taxon>
        <taxon>Vertebrata</taxon>
        <taxon>Euteleostomi</taxon>
        <taxon>Actinopterygii</taxon>
        <taxon>Neopterygii</taxon>
        <taxon>Teleostei</taxon>
        <taxon>Neoteleostei</taxon>
        <taxon>Acanthomorphata</taxon>
        <taxon>Ovalentaria</taxon>
        <taxon>Atherinomorphae</taxon>
        <taxon>Cyprinodontiformes</taxon>
        <taxon>Goodeidae</taxon>
        <taxon>Xenotaenia</taxon>
    </lineage>
</organism>
<keyword evidence="2" id="KW-0812">Transmembrane</keyword>
<feature type="region of interest" description="Disordered" evidence="1">
    <location>
        <begin position="1"/>
        <end position="22"/>
    </location>
</feature>
<feature type="transmembrane region" description="Helical" evidence="2">
    <location>
        <begin position="65"/>
        <end position="84"/>
    </location>
</feature>
<name>A0ABV0WGI9_9TELE</name>